<dbReference type="InterPro" id="IPR024079">
    <property type="entry name" value="MetalloPept_cat_dom_sf"/>
</dbReference>
<dbReference type="FunFam" id="3.40.390.10:FF:000055">
    <property type="entry name" value="Related to mitochondrial intermediate peptidase"/>
    <property type="match status" value="1"/>
</dbReference>
<keyword evidence="12" id="KW-0496">Mitochondrion</keyword>
<evidence type="ECO:0000256" key="12">
    <source>
        <dbReference type="ARBA" id="ARBA00023128"/>
    </source>
</evidence>
<comment type="subcellular location">
    <subcellularLocation>
        <location evidence="2">Mitochondrion matrix</location>
    </subcellularLocation>
</comment>
<keyword evidence="8 14" id="KW-0378">Hydrolase</keyword>
<dbReference type="EC" id="3.4.24.59" evidence="4"/>
<sequence length="793" mass="91514">MFRGSRYLQRNILPLLVSPRRSGGLQETLTRYHKAHISTATSEIAPTPPLGSFINDTTNEEITRKVFDDDAFWKSFNDVNSKSTSSSFFNYKSNSVGLFQNPYLKRPSGLKEFSAESLDKAQKLTKALIEDDSETGLRNYIRNLDRLSDILCRVIDLCEFIRVVHPNKSFVNAAQECHQDMFQHMNVLNTSKELYDKLERVLNDPQISKDLTKEEIAVGTLLHSDFKKSGIDMDESTQNNFVELSQYIAITGQHFSNGVADNAEDYILIDKDLIREGDISKTFQKSLTYDRKGNVRIPLYGRIPFELLRSCPNKYIREKIWLTLHNVPGSQIQYLDNFLKYRGVLARLMGNQSFSEYQLHEKMAKTPENVISFLKNLQNEIYSDVLEELRILYKYQPDKTIENPTDDELVQLVKPWDREYLSTLHLMKQKSHNLEDISSYFSVGTVVAGLSSLFKSIYGIELKPVKTETGETWSDDVRKFEVVSETEGIVGIIYLDLFYRDNKTLNPAHFTVCCSRKIYPEELDSEDEFNLKLKTIQTNEYKNEIFQLPIISLVCNFVPDYYKNGASKSLLTLSHVETLFHEMGHAMHSMLGRTNLHNVSGTRCSTDFVELPSILMEHFAKDERVLMSFAKHHETGKPLPLNLIRRHQIDNSFFNKSEVFGQIKMALLDQVLHSDVVFARDFDPVKIYHELEKNMKVFNDPISNWPGKFGHLFSYGSVYYSYLFDRAIAAKIWRHLFADDPLDRKGGEKFKNQVLKWGGSRDPWVLLSEVFDKPELKKGDQKAMEFIGKATDI</sequence>
<name>A0A1E4SSN4_9ASCO</name>
<dbReference type="GO" id="GO:0006518">
    <property type="term" value="P:peptide metabolic process"/>
    <property type="evidence" value="ECO:0007669"/>
    <property type="project" value="TreeGrafter"/>
</dbReference>
<reference evidence="17" key="1">
    <citation type="submission" date="2016-04" db="EMBL/GenBank/DDBJ databases">
        <title>Comparative genomics of biotechnologically important yeasts.</title>
        <authorList>
            <consortium name="DOE Joint Genome Institute"/>
            <person name="Riley R."/>
            <person name="Haridas S."/>
            <person name="Wolfe K.H."/>
            <person name="Lopes M.R."/>
            <person name="Hittinger C.T."/>
            <person name="Goker M."/>
            <person name="Salamov A."/>
            <person name="Wisecaver J."/>
            <person name="Long T.M."/>
            <person name="Aerts A.L."/>
            <person name="Barry K."/>
            <person name="Choi C."/>
            <person name="Clum A."/>
            <person name="Coughlan A.Y."/>
            <person name="Deshpande S."/>
            <person name="Douglass A.P."/>
            <person name="Hanson S.J."/>
            <person name="Klenk H.-P."/>
            <person name="Labutti K."/>
            <person name="Lapidus A."/>
            <person name="Lindquist E."/>
            <person name="Lipzen A."/>
            <person name="Meier-Kolthoff J.P."/>
            <person name="Ohm R.A."/>
            <person name="Otillar R.P."/>
            <person name="Pangilinan J."/>
            <person name="Peng Y."/>
            <person name="Rokas A."/>
            <person name="Rosa C.A."/>
            <person name="Scheuner C."/>
            <person name="Sibirny A.A."/>
            <person name="Slot J.C."/>
            <person name="Stielow J.B."/>
            <person name="Sun H."/>
            <person name="Kurtzman C.P."/>
            <person name="Blackwell M."/>
            <person name="Grigoriev I.V."/>
            <person name="Jeffries T.W."/>
        </authorList>
    </citation>
    <scope>NUCLEOTIDE SEQUENCE [LARGE SCALE GENOMIC DNA]</scope>
    <source>
        <strain evidence="17">NRRL YB-2248</strain>
    </source>
</reference>
<protein>
    <recommendedName>
        <fullName evidence="5">Mitochondrial intermediate peptidase</fullName>
        <ecNumber evidence="4">3.4.24.59</ecNumber>
    </recommendedName>
</protein>
<evidence type="ECO:0000259" key="15">
    <source>
        <dbReference type="Pfam" id="PF01432"/>
    </source>
</evidence>
<dbReference type="SUPFAM" id="SSF55486">
    <property type="entry name" value="Metalloproteases ('zincins'), catalytic domain"/>
    <property type="match status" value="1"/>
</dbReference>
<evidence type="ECO:0000256" key="7">
    <source>
        <dbReference type="ARBA" id="ARBA00022723"/>
    </source>
</evidence>
<dbReference type="InterPro" id="IPR024077">
    <property type="entry name" value="Neurolysin/TOP_dom2"/>
</dbReference>
<keyword evidence="6 14" id="KW-0645">Protease</keyword>
<evidence type="ECO:0000256" key="6">
    <source>
        <dbReference type="ARBA" id="ARBA00022670"/>
    </source>
</evidence>
<dbReference type="AlphaFoldDB" id="A0A1E4SSN4"/>
<dbReference type="GO" id="GO:0004222">
    <property type="term" value="F:metalloendopeptidase activity"/>
    <property type="evidence" value="ECO:0007669"/>
    <property type="project" value="UniProtKB-EC"/>
</dbReference>
<evidence type="ECO:0000256" key="4">
    <source>
        <dbReference type="ARBA" id="ARBA00012441"/>
    </source>
</evidence>
<evidence type="ECO:0000256" key="1">
    <source>
        <dbReference type="ARBA" id="ARBA00000436"/>
    </source>
</evidence>
<dbReference type="EMBL" id="KV453883">
    <property type="protein sequence ID" value="ODV82529.1"/>
    <property type="molecule type" value="Genomic_DNA"/>
</dbReference>
<evidence type="ECO:0000256" key="14">
    <source>
        <dbReference type="RuleBase" id="RU003435"/>
    </source>
</evidence>
<evidence type="ECO:0000256" key="5">
    <source>
        <dbReference type="ARBA" id="ARBA00018046"/>
    </source>
</evidence>
<evidence type="ECO:0000256" key="10">
    <source>
        <dbReference type="ARBA" id="ARBA00022946"/>
    </source>
</evidence>
<keyword evidence="9 14" id="KW-0862">Zinc</keyword>
<dbReference type="InterPro" id="IPR001567">
    <property type="entry name" value="Pept_M3A_M3B_dom"/>
</dbReference>
<dbReference type="Proteomes" id="UP000094801">
    <property type="component" value="Unassembled WGS sequence"/>
</dbReference>
<dbReference type="InterPro" id="IPR045090">
    <property type="entry name" value="Pept_M3A_M3B"/>
</dbReference>
<dbReference type="GO" id="GO:0006627">
    <property type="term" value="P:protein processing involved in protein targeting to mitochondrion"/>
    <property type="evidence" value="ECO:0007669"/>
    <property type="project" value="TreeGrafter"/>
</dbReference>
<dbReference type="Gene3D" id="3.40.390.10">
    <property type="entry name" value="Collagenase (Catalytic Domain)"/>
    <property type="match status" value="1"/>
</dbReference>
<accession>A0A1E4SSN4</accession>
<comment type="cofactor">
    <cofactor evidence="14">
        <name>Zn(2+)</name>
        <dbReference type="ChEBI" id="CHEBI:29105"/>
    </cofactor>
    <text evidence="14">Binds 1 zinc ion.</text>
</comment>
<dbReference type="PANTHER" id="PTHR11804:SF79">
    <property type="entry name" value="MITOCHONDRIAL INTERMEDIATE PEPTIDASE"/>
    <property type="match status" value="1"/>
</dbReference>
<evidence type="ECO:0000256" key="9">
    <source>
        <dbReference type="ARBA" id="ARBA00022833"/>
    </source>
</evidence>
<gene>
    <name evidence="16" type="ORF">CANARDRAFT_10479</name>
</gene>
<evidence type="ECO:0000256" key="13">
    <source>
        <dbReference type="ARBA" id="ARBA00025208"/>
    </source>
</evidence>
<dbReference type="GO" id="GO:0046872">
    <property type="term" value="F:metal ion binding"/>
    <property type="evidence" value="ECO:0007669"/>
    <property type="project" value="UniProtKB-UniRule"/>
</dbReference>
<dbReference type="PANTHER" id="PTHR11804">
    <property type="entry name" value="PROTEASE M3 THIMET OLIGOPEPTIDASE-RELATED"/>
    <property type="match status" value="1"/>
</dbReference>
<dbReference type="InterPro" id="IPR033851">
    <property type="entry name" value="M3A_MIP"/>
</dbReference>
<keyword evidence="10" id="KW-0809">Transit peptide</keyword>
<feature type="domain" description="Peptidase M3A/M3B catalytic" evidence="15">
    <location>
        <begin position="308"/>
        <end position="785"/>
    </location>
</feature>
<dbReference type="STRING" id="983967.A0A1E4SSN4"/>
<dbReference type="Pfam" id="PF01432">
    <property type="entry name" value="Peptidase_M3"/>
    <property type="match status" value="1"/>
</dbReference>
<dbReference type="GO" id="GO:0005759">
    <property type="term" value="C:mitochondrial matrix"/>
    <property type="evidence" value="ECO:0007669"/>
    <property type="project" value="UniProtKB-SubCell"/>
</dbReference>
<comment type="catalytic activity">
    <reaction evidence="1">
        <text>Release of an N-terminal octapeptide as second stage of processing of some proteins imported into the mitochondrion.</text>
        <dbReference type="EC" id="3.4.24.59"/>
    </reaction>
</comment>
<keyword evidence="11 14" id="KW-0482">Metalloprotease</keyword>
<dbReference type="CDD" id="cd06457">
    <property type="entry name" value="M3A_MIP"/>
    <property type="match status" value="1"/>
</dbReference>
<comment type="similarity">
    <text evidence="3 14">Belongs to the peptidase M3 family.</text>
</comment>
<proteinExistence type="inferred from homology"/>
<comment type="function">
    <text evidence="13">Cleaves proteins, imported into the mitochondrion, to their mature size. While most mitochondrial precursor proteins are processed to the mature form in one step by mitochondrial processing peptidase (MPP), the sequential cleavage by MIP of an octapeptide after initial processing by MPP is a required step for a subgroup of nuclear-encoded precursor proteins destined for the matrix or the inner membrane.</text>
</comment>
<evidence type="ECO:0000313" key="16">
    <source>
        <dbReference type="EMBL" id="ODV82529.1"/>
    </source>
</evidence>
<keyword evidence="7 14" id="KW-0479">Metal-binding</keyword>
<organism evidence="16 17">
    <name type="scientific">[Candida] arabinofermentans NRRL YB-2248</name>
    <dbReference type="NCBI Taxonomy" id="983967"/>
    <lineage>
        <taxon>Eukaryota</taxon>
        <taxon>Fungi</taxon>
        <taxon>Dikarya</taxon>
        <taxon>Ascomycota</taxon>
        <taxon>Saccharomycotina</taxon>
        <taxon>Pichiomycetes</taxon>
        <taxon>Pichiales</taxon>
        <taxon>Pichiaceae</taxon>
        <taxon>Ogataea</taxon>
        <taxon>Ogataea/Candida clade</taxon>
    </lineage>
</organism>
<dbReference type="OrthoDB" id="17530at2759"/>
<keyword evidence="17" id="KW-1185">Reference proteome</keyword>
<evidence type="ECO:0000256" key="8">
    <source>
        <dbReference type="ARBA" id="ARBA00022801"/>
    </source>
</evidence>
<dbReference type="Gene3D" id="1.10.1370.10">
    <property type="entry name" value="Neurolysin, domain 3"/>
    <property type="match status" value="1"/>
</dbReference>
<evidence type="ECO:0000256" key="2">
    <source>
        <dbReference type="ARBA" id="ARBA00004305"/>
    </source>
</evidence>
<evidence type="ECO:0000313" key="17">
    <source>
        <dbReference type="Proteomes" id="UP000094801"/>
    </source>
</evidence>
<evidence type="ECO:0000256" key="3">
    <source>
        <dbReference type="ARBA" id="ARBA00006040"/>
    </source>
</evidence>
<evidence type="ECO:0000256" key="11">
    <source>
        <dbReference type="ARBA" id="ARBA00023049"/>
    </source>
</evidence>